<dbReference type="GO" id="GO:0016020">
    <property type="term" value="C:membrane"/>
    <property type="evidence" value="ECO:0007669"/>
    <property type="project" value="UniProtKB-SubCell"/>
</dbReference>
<dbReference type="EMBL" id="UOGC01000147">
    <property type="protein sequence ID" value="VAX23123.1"/>
    <property type="molecule type" value="Genomic_DNA"/>
</dbReference>
<feature type="transmembrane region" description="Helical" evidence="10">
    <location>
        <begin position="215"/>
        <end position="235"/>
    </location>
</feature>
<feature type="transmembrane region" description="Helical" evidence="10">
    <location>
        <begin position="312"/>
        <end position="334"/>
    </location>
</feature>
<dbReference type="InterPro" id="IPR023201">
    <property type="entry name" value="SecY_dom_sf"/>
</dbReference>
<evidence type="ECO:0000256" key="1">
    <source>
        <dbReference type="ARBA" id="ARBA00004141"/>
    </source>
</evidence>
<evidence type="ECO:0000256" key="2">
    <source>
        <dbReference type="ARBA" id="ARBA00005751"/>
    </source>
</evidence>
<dbReference type="PANTHER" id="PTHR10906">
    <property type="entry name" value="SECY/SEC61-ALPHA FAMILY MEMBER"/>
    <property type="match status" value="1"/>
</dbReference>
<feature type="transmembrane region" description="Helical" evidence="10">
    <location>
        <begin position="156"/>
        <end position="173"/>
    </location>
</feature>
<keyword evidence="3" id="KW-0813">Transport</keyword>
<name>A0A3B1CEG9_9ZZZZ</name>
<evidence type="ECO:0000313" key="11">
    <source>
        <dbReference type="EMBL" id="VAX23123.1"/>
    </source>
</evidence>
<protein>
    <recommendedName>
        <fullName evidence="9">Protein translocase subunit SecY</fullName>
    </recommendedName>
</protein>
<evidence type="ECO:0000256" key="10">
    <source>
        <dbReference type="SAM" id="Phobius"/>
    </source>
</evidence>
<dbReference type="PROSITE" id="PS00756">
    <property type="entry name" value="SECY_2"/>
    <property type="match status" value="1"/>
</dbReference>
<feature type="transmembrane region" description="Helical" evidence="10">
    <location>
        <begin position="394"/>
        <end position="414"/>
    </location>
</feature>
<comment type="subcellular location">
    <subcellularLocation>
        <location evidence="1">Membrane</location>
        <topology evidence="1">Multi-pass membrane protein</topology>
    </subcellularLocation>
</comment>
<dbReference type="FunFam" id="1.10.3370.10:FF:000001">
    <property type="entry name" value="Preprotein translocase subunit SecY"/>
    <property type="match status" value="1"/>
</dbReference>
<reference evidence="11" key="1">
    <citation type="submission" date="2018-06" db="EMBL/GenBank/DDBJ databases">
        <authorList>
            <person name="Zhirakovskaya E."/>
        </authorList>
    </citation>
    <scope>NUCLEOTIDE SEQUENCE</scope>
</reference>
<dbReference type="InterPro" id="IPR026593">
    <property type="entry name" value="SecY"/>
</dbReference>
<dbReference type="InterPro" id="IPR002208">
    <property type="entry name" value="SecY/SEC61-alpha"/>
</dbReference>
<feature type="transmembrane region" description="Helical" evidence="10">
    <location>
        <begin position="115"/>
        <end position="136"/>
    </location>
</feature>
<feature type="transmembrane region" description="Helical" evidence="10">
    <location>
        <begin position="71"/>
        <end position="95"/>
    </location>
</feature>
<keyword evidence="6 10" id="KW-1133">Transmembrane helix</keyword>
<dbReference type="Gene3D" id="1.10.3370.10">
    <property type="entry name" value="SecY subunit domain"/>
    <property type="match status" value="1"/>
</dbReference>
<evidence type="ECO:0000256" key="7">
    <source>
        <dbReference type="ARBA" id="ARBA00023010"/>
    </source>
</evidence>
<evidence type="ECO:0000256" key="5">
    <source>
        <dbReference type="ARBA" id="ARBA00022927"/>
    </source>
</evidence>
<dbReference type="AlphaFoldDB" id="A0A3B1CEG9"/>
<feature type="transmembrane region" description="Helical" evidence="10">
    <location>
        <begin position="366"/>
        <end position="388"/>
    </location>
</feature>
<dbReference type="PRINTS" id="PR00303">
    <property type="entry name" value="SECYTRNLCASE"/>
</dbReference>
<feature type="transmembrane region" description="Helical" evidence="10">
    <location>
        <begin position="185"/>
        <end position="209"/>
    </location>
</feature>
<feature type="transmembrane region" description="Helical" evidence="10">
    <location>
        <begin position="272"/>
        <end position="292"/>
    </location>
</feature>
<dbReference type="PROSITE" id="PS00755">
    <property type="entry name" value="SECY_1"/>
    <property type="match status" value="1"/>
</dbReference>
<evidence type="ECO:0000256" key="9">
    <source>
        <dbReference type="ARBA" id="ARBA00039733"/>
    </source>
</evidence>
<organism evidence="11">
    <name type="scientific">hydrothermal vent metagenome</name>
    <dbReference type="NCBI Taxonomy" id="652676"/>
    <lineage>
        <taxon>unclassified sequences</taxon>
        <taxon>metagenomes</taxon>
        <taxon>ecological metagenomes</taxon>
    </lineage>
</organism>
<dbReference type="HAMAP" id="MF_01465">
    <property type="entry name" value="SecY"/>
    <property type="match status" value="1"/>
</dbReference>
<comment type="similarity">
    <text evidence="2">Belongs to the SecY/SEC61-alpha family.</text>
</comment>
<dbReference type="Pfam" id="PF00344">
    <property type="entry name" value="SecY"/>
    <property type="match status" value="1"/>
</dbReference>
<keyword evidence="5" id="KW-0653">Protein transport</keyword>
<keyword evidence="8 10" id="KW-0472">Membrane</keyword>
<dbReference type="GO" id="GO:0015031">
    <property type="term" value="P:protein transport"/>
    <property type="evidence" value="ECO:0007669"/>
    <property type="project" value="UniProtKB-KW"/>
</dbReference>
<dbReference type="NCBIfam" id="TIGR00967">
    <property type="entry name" value="3a0501s007"/>
    <property type="match status" value="1"/>
</dbReference>
<keyword evidence="4 10" id="KW-0812">Transmembrane</keyword>
<dbReference type="PIRSF" id="PIRSF004557">
    <property type="entry name" value="SecY"/>
    <property type="match status" value="1"/>
</dbReference>
<keyword evidence="7" id="KW-0811">Translocation</keyword>
<evidence type="ECO:0000256" key="6">
    <source>
        <dbReference type="ARBA" id="ARBA00022989"/>
    </source>
</evidence>
<dbReference type="InterPro" id="IPR030659">
    <property type="entry name" value="SecY_CS"/>
</dbReference>
<dbReference type="SUPFAM" id="SSF103491">
    <property type="entry name" value="Preprotein translocase SecY subunit"/>
    <property type="match status" value="1"/>
</dbReference>
<evidence type="ECO:0000256" key="4">
    <source>
        <dbReference type="ARBA" id="ARBA00022692"/>
    </source>
</evidence>
<gene>
    <name evidence="11" type="ORF">MNBD_NITROSPINAE01-351</name>
</gene>
<evidence type="ECO:0000256" key="8">
    <source>
        <dbReference type="ARBA" id="ARBA00023136"/>
    </source>
</evidence>
<evidence type="ECO:0000256" key="3">
    <source>
        <dbReference type="ARBA" id="ARBA00022448"/>
    </source>
</evidence>
<proteinExistence type="inferred from homology"/>
<accession>A0A3B1CEG9</accession>
<sequence>MIGQGIAGIAKIPELKNRILFTFGMLFVYRIGSHIPVPGVETDALADFFRNMAGTMFQFFDMFTGSNFSQATIFALGIMPYISSSIIFQLLTVVIPKLEKLKKEGQAGQKKITEYTRYGTIVLSAVQAFGLCFWLESLQSPGGQVVVADPGWDFRLMTVLTMTAGTAFLMWLGEQVTERGIGNGISLIIFAGIVADMPTAIFQTFQLISIGQMNILLILFLLAMMLTVITAIVFMESSHRKLTINYAKRQVGRRQFAGNQSHLPLKVNTSGVIPPIFASSIIMFPATIANFMSQDSAPWLSAVTDMLHPGALVYELLYIGAIFFFCFFYTAIIFNPSDVADNLKKQNGHIPGIRPGRPTAEYIDKVLSRLTFTGATYLAAICVFPDVLINQLNVPFYFGGTGLLIVVGVGMDTMSQVQSHLVMRHYDGFAKKGALRSRR</sequence>